<dbReference type="Proteomes" id="UP000218231">
    <property type="component" value="Unassembled WGS sequence"/>
</dbReference>
<comment type="caution">
    <text evidence="2">The sequence shown here is derived from an EMBL/GenBank/DDBJ whole genome shotgun (WGS) entry which is preliminary data.</text>
</comment>
<evidence type="ECO:0000313" key="2">
    <source>
        <dbReference type="EMBL" id="PAV83038.1"/>
    </source>
</evidence>
<feature type="region of interest" description="Disordered" evidence="1">
    <location>
        <begin position="170"/>
        <end position="189"/>
    </location>
</feature>
<feature type="compositionally biased region" description="Low complexity" evidence="1">
    <location>
        <begin position="174"/>
        <end position="185"/>
    </location>
</feature>
<evidence type="ECO:0000256" key="1">
    <source>
        <dbReference type="SAM" id="MobiDB-lite"/>
    </source>
</evidence>
<feature type="region of interest" description="Disordered" evidence="1">
    <location>
        <begin position="220"/>
        <end position="250"/>
    </location>
</feature>
<organism evidence="2 3">
    <name type="scientific">Diploscapter pachys</name>
    <dbReference type="NCBI Taxonomy" id="2018661"/>
    <lineage>
        <taxon>Eukaryota</taxon>
        <taxon>Metazoa</taxon>
        <taxon>Ecdysozoa</taxon>
        <taxon>Nematoda</taxon>
        <taxon>Chromadorea</taxon>
        <taxon>Rhabditida</taxon>
        <taxon>Rhabditina</taxon>
        <taxon>Rhabditomorpha</taxon>
        <taxon>Rhabditoidea</taxon>
        <taxon>Rhabditidae</taxon>
        <taxon>Diploscapter</taxon>
    </lineage>
</organism>
<reference evidence="2 3" key="1">
    <citation type="journal article" date="2017" name="Curr. Biol.">
        <title>Genome architecture and evolution of a unichromosomal asexual nematode.</title>
        <authorList>
            <person name="Fradin H."/>
            <person name="Zegar C."/>
            <person name="Gutwein M."/>
            <person name="Lucas J."/>
            <person name="Kovtun M."/>
            <person name="Corcoran D."/>
            <person name="Baugh L.R."/>
            <person name="Kiontke K."/>
            <person name="Gunsalus K."/>
            <person name="Fitch D.H."/>
            <person name="Piano F."/>
        </authorList>
    </citation>
    <scope>NUCLEOTIDE SEQUENCE [LARGE SCALE GENOMIC DNA]</scope>
    <source>
        <strain evidence="2">PF1309</strain>
    </source>
</reference>
<evidence type="ECO:0008006" key="4">
    <source>
        <dbReference type="Google" id="ProtNLM"/>
    </source>
</evidence>
<protein>
    <recommendedName>
        <fullName evidence="4">MADF domain-containing protein</fullName>
    </recommendedName>
</protein>
<accession>A0A2A2LA86</accession>
<feature type="compositionally biased region" description="Low complexity" evidence="1">
    <location>
        <begin position="452"/>
        <end position="463"/>
    </location>
</feature>
<gene>
    <name evidence="2" type="ORF">WR25_02573</name>
</gene>
<keyword evidence="3" id="KW-1185">Reference proteome</keyword>
<feature type="compositionally biased region" description="Polar residues" evidence="1">
    <location>
        <begin position="470"/>
        <end position="479"/>
    </location>
</feature>
<sequence length="571" mass="65305">MASAYASDPSQSDQKKMAYLNNAARSRMLDILIENNEFFQPLWDTSHPDFKYNNKAPYYETLKDRLTAEGYDVESAHQLHIQFLNMNSTFRRSMERLKGGLPYANGKRLGKFFVQFHTLYLKSTYRPHWLPTNFSEIPPKYLPKTDQMKNEDINTVDLHQLIKDEIEWPDMNEDSSAPSPNNPDSQIIEDYQNLSPSTSTATIPATALIQQTCEFELHNQQKRKQVTPPYDPVEFETSNSEQPATKKPRKHMENMAETLITLCGEIEAIKPGGSKEIGKGMTIMSNPNRYPPLCDGAKSRMLDIIIEDDAFRPIWDITHAGYKIHNKCPFYEDIRQRLIAENYKVESANQLRIQFNSLNTSFRRTLERGRIGENTPLSDIKPGKFFYQFQKLYVKMPNQAISGLIRSKPIEMNINSVQDPNEIQDPQISNLVDLLQTVKDEFGWNEIEDQEPSTSSPQQSNNSVQDAEEYSNSQPTSSEPIVDFSLQDPQQFLAEIQNPRKRHQVTPPLDPAELEISDIPSLKKPKNHTEHMAATLISLCSEIERTKPGASKKINKALAQLITQATDILYG</sequence>
<name>A0A2A2LA86_9BILA</name>
<evidence type="ECO:0000313" key="3">
    <source>
        <dbReference type="Proteomes" id="UP000218231"/>
    </source>
</evidence>
<dbReference type="OrthoDB" id="8881252at2759"/>
<dbReference type="EMBL" id="LIAE01006998">
    <property type="protein sequence ID" value="PAV83038.1"/>
    <property type="molecule type" value="Genomic_DNA"/>
</dbReference>
<dbReference type="AlphaFoldDB" id="A0A2A2LA86"/>
<proteinExistence type="predicted"/>
<feature type="region of interest" description="Disordered" evidence="1">
    <location>
        <begin position="448"/>
        <end position="481"/>
    </location>
</feature>